<name>A0A136PQN9_9ACTN</name>
<evidence type="ECO:0000256" key="13">
    <source>
        <dbReference type="PIRSR" id="PIRSR000239-1"/>
    </source>
</evidence>
<dbReference type="InterPro" id="IPR000866">
    <property type="entry name" value="AhpC/TSA"/>
</dbReference>
<keyword evidence="6" id="KW-0560">Oxidoreductase</keyword>
<dbReference type="SUPFAM" id="SSF52833">
    <property type="entry name" value="Thioredoxin-like"/>
    <property type="match status" value="1"/>
</dbReference>
<dbReference type="PIRSF" id="PIRSF000239">
    <property type="entry name" value="AHPC"/>
    <property type="match status" value="1"/>
</dbReference>
<dbReference type="GO" id="GO:0045454">
    <property type="term" value="P:cell redox homeostasis"/>
    <property type="evidence" value="ECO:0007669"/>
    <property type="project" value="TreeGrafter"/>
</dbReference>
<proteinExistence type="inferred from homology"/>
<dbReference type="EC" id="1.11.1.24" evidence="3"/>
<sequence>MAGVGVGDLVDDFELPDETGRPRRLSEFLAAGPVVLFFYPAALTRGCTAQSCHFRDLAAEFAAVGATRVGISRDTVARQAEFADRYGFDYPLLSDPDGVVARRFGVRRRVPLGPLSTRRMTFVIGVDRRVLAVIHSEVSMTEHADRALRALGG</sequence>
<dbReference type="PROSITE" id="PS51352">
    <property type="entry name" value="THIOREDOXIN_2"/>
    <property type="match status" value="1"/>
</dbReference>
<evidence type="ECO:0000259" key="14">
    <source>
        <dbReference type="PROSITE" id="PS51352"/>
    </source>
</evidence>
<keyword evidence="5" id="KW-0049">Antioxidant</keyword>
<dbReference type="EMBL" id="LRQV01000059">
    <property type="protein sequence ID" value="KXK60762.1"/>
    <property type="molecule type" value="Genomic_DNA"/>
</dbReference>
<dbReference type="Proteomes" id="UP000070620">
    <property type="component" value="Unassembled WGS sequence"/>
</dbReference>
<dbReference type="InterPro" id="IPR050924">
    <property type="entry name" value="Peroxiredoxin_BCP/PrxQ"/>
</dbReference>
<feature type="active site" description="Cysteine sulfenic acid (-SOH) intermediate; for peroxidase activity" evidence="13">
    <location>
        <position position="47"/>
    </location>
</feature>
<dbReference type="FunFam" id="3.40.30.10:FF:000267">
    <property type="entry name" value="Peroxidoxin bcpB"/>
    <property type="match status" value="1"/>
</dbReference>
<dbReference type="CDD" id="cd03017">
    <property type="entry name" value="PRX_BCP"/>
    <property type="match status" value="1"/>
</dbReference>
<dbReference type="PANTHER" id="PTHR42801:SF8">
    <property type="entry name" value="PEROXIREDOXIN RV1608C-RELATED"/>
    <property type="match status" value="1"/>
</dbReference>
<gene>
    <name evidence="15" type="ORF">AWW66_17010</name>
</gene>
<evidence type="ECO:0000256" key="3">
    <source>
        <dbReference type="ARBA" id="ARBA00013017"/>
    </source>
</evidence>
<keyword evidence="16" id="KW-1185">Reference proteome</keyword>
<dbReference type="InterPro" id="IPR024706">
    <property type="entry name" value="Peroxiredoxin_AhpC-typ"/>
</dbReference>
<evidence type="ECO:0000256" key="9">
    <source>
        <dbReference type="ARBA" id="ARBA00032824"/>
    </source>
</evidence>
<comment type="catalytic activity">
    <reaction evidence="12">
        <text>a hydroperoxide + [thioredoxin]-dithiol = an alcohol + [thioredoxin]-disulfide + H2O</text>
        <dbReference type="Rhea" id="RHEA:62620"/>
        <dbReference type="Rhea" id="RHEA-COMP:10698"/>
        <dbReference type="Rhea" id="RHEA-COMP:10700"/>
        <dbReference type="ChEBI" id="CHEBI:15377"/>
        <dbReference type="ChEBI" id="CHEBI:29950"/>
        <dbReference type="ChEBI" id="CHEBI:30879"/>
        <dbReference type="ChEBI" id="CHEBI:35924"/>
        <dbReference type="ChEBI" id="CHEBI:50058"/>
        <dbReference type="EC" id="1.11.1.24"/>
    </reaction>
</comment>
<evidence type="ECO:0000256" key="11">
    <source>
        <dbReference type="ARBA" id="ARBA00041373"/>
    </source>
</evidence>
<dbReference type="PANTHER" id="PTHR42801">
    <property type="entry name" value="THIOREDOXIN-DEPENDENT PEROXIDE REDUCTASE"/>
    <property type="match status" value="1"/>
</dbReference>
<feature type="domain" description="Thioredoxin" evidence="14">
    <location>
        <begin position="4"/>
        <end position="153"/>
    </location>
</feature>
<evidence type="ECO:0000256" key="8">
    <source>
        <dbReference type="ARBA" id="ARBA00023284"/>
    </source>
</evidence>
<comment type="similarity">
    <text evidence="10">Belongs to the peroxiredoxin family. BCP/PrxQ subfamily.</text>
</comment>
<organism evidence="15 16">
    <name type="scientific">Micromonospora rosaria</name>
    <dbReference type="NCBI Taxonomy" id="47874"/>
    <lineage>
        <taxon>Bacteria</taxon>
        <taxon>Bacillati</taxon>
        <taxon>Actinomycetota</taxon>
        <taxon>Actinomycetes</taxon>
        <taxon>Micromonosporales</taxon>
        <taxon>Micromonosporaceae</taxon>
        <taxon>Micromonospora</taxon>
    </lineage>
</organism>
<evidence type="ECO:0000256" key="2">
    <source>
        <dbReference type="ARBA" id="ARBA00011245"/>
    </source>
</evidence>
<evidence type="ECO:0000256" key="6">
    <source>
        <dbReference type="ARBA" id="ARBA00023002"/>
    </source>
</evidence>
<dbReference type="InterPro" id="IPR036249">
    <property type="entry name" value="Thioredoxin-like_sf"/>
</dbReference>
<evidence type="ECO:0000256" key="12">
    <source>
        <dbReference type="ARBA" id="ARBA00049091"/>
    </source>
</evidence>
<evidence type="ECO:0000256" key="4">
    <source>
        <dbReference type="ARBA" id="ARBA00022559"/>
    </source>
</evidence>
<dbReference type="GO" id="GO:0005737">
    <property type="term" value="C:cytoplasm"/>
    <property type="evidence" value="ECO:0007669"/>
    <property type="project" value="TreeGrafter"/>
</dbReference>
<dbReference type="GO" id="GO:0008379">
    <property type="term" value="F:thioredoxin peroxidase activity"/>
    <property type="evidence" value="ECO:0007669"/>
    <property type="project" value="TreeGrafter"/>
</dbReference>
<evidence type="ECO:0000256" key="7">
    <source>
        <dbReference type="ARBA" id="ARBA00023157"/>
    </source>
</evidence>
<keyword evidence="8" id="KW-0676">Redox-active center</keyword>
<evidence type="ECO:0000313" key="15">
    <source>
        <dbReference type="EMBL" id="KXK60762.1"/>
    </source>
</evidence>
<dbReference type="Pfam" id="PF00578">
    <property type="entry name" value="AhpC-TSA"/>
    <property type="match status" value="1"/>
</dbReference>
<keyword evidence="7" id="KW-1015">Disulfide bond</keyword>
<reference evidence="15 16" key="1">
    <citation type="submission" date="2016-01" db="EMBL/GenBank/DDBJ databases">
        <title>Whole genome sequence and analysis of Micromonospora rosaria DSM 803, which can produce antibacterial substance rosamicin.</title>
        <authorList>
            <person name="Yang H."/>
            <person name="He X."/>
            <person name="Zhu D."/>
        </authorList>
    </citation>
    <scope>NUCLEOTIDE SEQUENCE [LARGE SCALE GENOMIC DNA]</scope>
    <source>
        <strain evidence="15 16">DSM 803</strain>
    </source>
</reference>
<evidence type="ECO:0000256" key="5">
    <source>
        <dbReference type="ARBA" id="ARBA00022862"/>
    </source>
</evidence>
<comment type="function">
    <text evidence="1">Thiol-specific peroxidase that catalyzes the reduction of hydrogen peroxide and organic hydroperoxides to water and alcohols, respectively. Plays a role in cell protection against oxidative stress by detoxifying peroxides and as sensor of hydrogen peroxide-mediated signaling events.</text>
</comment>
<evidence type="ECO:0000313" key="16">
    <source>
        <dbReference type="Proteomes" id="UP000070620"/>
    </source>
</evidence>
<protein>
    <recommendedName>
        <fullName evidence="3">thioredoxin-dependent peroxiredoxin</fullName>
        <ecNumber evidence="3">1.11.1.24</ecNumber>
    </recommendedName>
    <alternativeName>
        <fullName evidence="11">Bacterioferritin comigratory protein</fullName>
    </alternativeName>
    <alternativeName>
        <fullName evidence="9">Thioredoxin peroxidase</fullName>
    </alternativeName>
</protein>
<dbReference type="AlphaFoldDB" id="A0A136PQN9"/>
<dbReference type="Gene3D" id="3.40.30.10">
    <property type="entry name" value="Glutaredoxin"/>
    <property type="match status" value="1"/>
</dbReference>
<evidence type="ECO:0000256" key="1">
    <source>
        <dbReference type="ARBA" id="ARBA00003330"/>
    </source>
</evidence>
<comment type="subunit">
    <text evidence="2">Monomer.</text>
</comment>
<accession>A0A136PQN9</accession>
<dbReference type="InterPro" id="IPR013766">
    <property type="entry name" value="Thioredoxin_domain"/>
</dbReference>
<evidence type="ECO:0000256" key="10">
    <source>
        <dbReference type="ARBA" id="ARBA00038489"/>
    </source>
</evidence>
<dbReference type="GO" id="GO:0034599">
    <property type="term" value="P:cellular response to oxidative stress"/>
    <property type="evidence" value="ECO:0007669"/>
    <property type="project" value="TreeGrafter"/>
</dbReference>
<comment type="caution">
    <text evidence="15">The sequence shown here is derived from an EMBL/GenBank/DDBJ whole genome shotgun (WGS) entry which is preliminary data.</text>
</comment>
<keyword evidence="4" id="KW-0575">Peroxidase</keyword>
<dbReference type="RefSeq" id="WP_067367042.1">
    <property type="nucleotide sequence ID" value="NZ_JBIUBN010000002.1"/>
</dbReference>